<dbReference type="InterPro" id="IPR051606">
    <property type="entry name" value="Polyketide_Oxido-like"/>
</dbReference>
<dbReference type="EMBL" id="CP001616">
    <property type="protein sequence ID" value="ACQ93014.1"/>
    <property type="molecule type" value="Genomic_DNA"/>
</dbReference>
<sequence>MKLAIIGATGFVGSAVLQEALQQGHDVTAIVRHPEKLAVHPSLTAKAVSVFDEAALADVLRGHDAVISAYNPGWTNPNIQSQMIEGSAHIVNATKQAKVPSLLVVGGAGSLEVAPGVQLVDTPQFPAEWKEGALGAREVLNQLKNEKELNWRFISPAVFLEPGKRTGQFRYGDDAVLFNDDQPARISVEDLAVAIVEEIAAPRYNQRRFTVAY</sequence>
<dbReference type="HOGENOM" id="CLU_025711_3_1_6"/>
<dbReference type="SUPFAM" id="SSF51735">
    <property type="entry name" value="NAD(P)-binding Rossmann-fold domains"/>
    <property type="match status" value="1"/>
</dbReference>
<dbReference type="Pfam" id="PF13460">
    <property type="entry name" value="NAD_binding_10"/>
    <property type="match status" value="1"/>
</dbReference>
<evidence type="ECO:0000313" key="3">
    <source>
        <dbReference type="Proteomes" id="UP000009073"/>
    </source>
</evidence>
<reference evidence="2 3" key="2">
    <citation type="journal article" date="2011" name="Stand. Genomic Sci.">
        <title>Complete genome sequence of Tolumonas auensis type strain (TA 4).</title>
        <authorList>
            <person name="Chertkov O."/>
            <person name="Copeland A."/>
            <person name="Lucas S."/>
            <person name="Lapidus A."/>
            <person name="Berry K.W."/>
            <person name="Detter J.C."/>
            <person name="Del Rio T.G."/>
            <person name="Hammon N."/>
            <person name="Dalin E."/>
            <person name="Tice H."/>
            <person name="Pitluck S."/>
            <person name="Richardson P."/>
            <person name="Bruce D."/>
            <person name="Goodwin L."/>
            <person name="Han C."/>
            <person name="Tapia R."/>
            <person name="Saunders E."/>
            <person name="Schmutz J."/>
            <person name="Brettin T."/>
            <person name="Larimer F."/>
            <person name="Land M."/>
            <person name="Hauser L."/>
            <person name="Spring S."/>
            <person name="Rohde M."/>
            <person name="Kyrpides N.C."/>
            <person name="Ivanova N."/>
            <person name="Goker M."/>
            <person name="Beller H.R."/>
            <person name="Klenk H.P."/>
            <person name="Woyke T."/>
        </authorList>
    </citation>
    <scope>NUCLEOTIDE SEQUENCE [LARGE SCALE GENOMIC DNA]</scope>
    <source>
        <strain evidence="3">DSM 9187 / TA4</strain>
    </source>
</reference>
<keyword evidence="3" id="KW-1185">Reference proteome</keyword>
<proteinExistence type="predicted"/>
<dbReference type="AlphaFoldDB" id="C4LEJ7"/>
<dbReference type="eggNOG" id="COG2910">
    <property type="taxonomic scope" value="Bacteria"/>
</dbReference>
<dbReference type="InterPro" id="IPR016040">
    <property type="entry name" value="NAD(P)-bd_dom"/>
</dbReference>
<reference evidence="3" key="1">
    <citation type="submission" date="2009-05" db="EMBL/GenBank/DDBJ databases">
        <title>Complete sequence of Tolumonas auensis DSM 9187.</title>
        <authorList>
            <consortium name="US DOE Joint Genome Institute"/>
            <person name="Lucas S."/>
            <person name="Copeland A."/>
            <person name="Lapidus A."/>
            <person name="Glavina del Rio T."/>
            <person name="Tice H."/>
            <person name="Bruce D."/>
            <person name="Goodwin L."/>
            <person name="Pitluck S."/>
            <person name="Chertkov O."/>
            <person name="Brettin T."/>
            <person name="Detter J.C."/>
            <person name="Han C."/>
            <person name="Larimer F."/>
            <person name="Land M."/>
            <person name="Hauser L."/>
            <person name="Kyrpides N."/>
            <person name="Mikhailova N."/>
            <person name="Spring S."/>
            <person name="Beller H."/>
        </authorList>
    </citation>
    <scope>NUCLEOTIDE SEQUENCE [LARGE SCALE GENOMIC DNA]</scope>
    <source>
        <strain evidence="3">DSM 9187 / TA4</strain>
    </source>
</reference>
<dbReference type="STRING" id="595494.Tola_1399"/>
<dbReference type="RefSeq" id="WP_015878486.1">
    <property type="nucleotide sequence ID" value="NC_012691.1"/>
</dbReference>
<gene>
    <name evidence="2" type="ordered locus">Tola_1399</name>
</gene>
<dbReference type="InterPro" id="IPR036291">
    <property type="entry name" value="NAD(P)-bd_dom_sf"/>
</dbReference>
<feature type="domain" description="NAD(P)-binding" evidence="1">
    <location>
        <begin position="7"/>
        <end position="197"/>
    </location>
</feature>
<dbReference type="GO" id="GO:0016646">
    <property type="term" value="F:oxidoreductase activity, acting on the CH-NH group of donors, NAD or NADP as acceptor"/>
    <property type="evidence" value="ECO:0007669"/>
    <property type="project" value="TreeGrafter"/>
</dbReference>
<evidence type="ECO:0000313" key="2">
    <source>
        <dbReference type="EMBL" id="ACQ93014.1"/>
    </source>
</evidence>
<dbReference type="PANTHER" id="PTHR43355">
    <property type="entry name" value="FLAVIN REDUCTASE (NADPH)"/>
    <property type="match status" value="1"/>
</dbReference>
<dbReference type="KEGG" id="tau:Tola_1399"/>
<dbReference type="Gene3D" id="3.40.50.720">
    <property type="entry name" value="NAD(P)-binding Rossmann-like Domain"/>
    <property type="match status" value="1"/>
</dbReference>
<accession>C4LEJ7</accession>
<dbReference type="Proteomes" id="UP000009073">
    <property type="component" value="Chromosome"/>
</dbReference>
<evidence type="ECO:0000259" key="1">
    <source>
        <dbReference type="Pfam" id="PF13460"/>
    </source>
</evidence>
<dbReference type="PANTHER" id="PTHR43355:SF2">
    <property type="entry name" value="FLAVIN REDUCTASE (NADPH)"/>
    <property type="match status" value="1"/>
</dbReference>
<protein>
    <submittedName>
        <fullName evidence="2">NAD-dependent epimerase/dehydratase</fullName>
    </submittedName>
</protein>
<dbReference type="OrthoDB" id="7352421at2"/>
<dbReference type="CDD" id="cd05244">
    <property type="entry name" value="BVR-B_like_SDR_a"/>
    <property type="match status" value="1"/>
</dbReference>
<name>C4LEJ7_TOLAT</name>
<organism evidence="2 3">
    <name type="scientific">Tolumonas auensis (strain DSM 9187 / NBRC 110442 / TA 4)</name>
    <dbReference type="NCBI Taxonomy" id="595494"/>
    <lineage>
        <taxon>Bacteria</taxon>
        <taxon>Pseudomonadati</taxon>
        <taxon>Pseudomonadota</taxon>
        <taxon>Gammaproteobacteria</taxon>
        <taxon>Aeromonadales</taxon>
        <taxon>Aeromonadaceae</taxon>
        <taxon>Tolumonas</taxon>
    </lineage>
</organism>